<evidence type="ECO:0000313" key="2">
    <source>
        <dbReference type="EMBL" id="KKN47182.1"/>
    </source>
</evidence>
<sequence length="150" mass="17244">MPSDLDERKVQVIREAHGETGAVIIAVYEALPPVMAHRWLEYDYWTQVGHIERLRTALKDGGPSLRRPVGHVTDLIRRLSTWRDRRQSITDRPKRSGKPLPNTELDEAIEHLEEYRELLASWITLEATSRLHPDDEKPEHDVGGIPEDGD</sequence>
<dbReference type="EMBL" id="LAZR01001290">
    <property type="protein sequence ID" value="KKN47182.1"/>
    <property type="molecule type" value="Genomic_DNA"/>
</dbReference>
<name>A0A0F9RCH3_9ZZZZ</name>
<protein>
    <submittedName>
        <fullName evidence="2">Uncharacterized protein</fullName>
    </submittedName>
</protein>
<accession>A0A0F9RCH3</accession>
<organism evidence="2">
    <name type="scientific">marine sediment metagenome</name>
    <dbReference type="NCBI Taxonomy" id="412755"/>
    <lineage>
        <taxon>unclassified sequences</taxon>
        <taxon>metagenomes</taxon>
        <taxon>ecological metagenomes</taxon>
    </lineage>
</organism>
<feature type="compositionally biased region" description="Basic and acidic residues" evidence="1">
    <location>
        <begin position="130"/>
        <end position="142"/>
    </location>
</feature>
<gene>
    <name evidence="2" type="ORF">LCGC14_0665230</name>
</gene>
<evidence type="ECO:0000256" key="1">
    <source>
        <dbReference type="SAM" id="MobiDB-lite"/>
    </source>
</evidence>
<feature type="region of interest" description="Disordered" evidence="1">
    <location>
        <begin position="130"/>
        <end position="150"/>
    </location>
</feature>
<proteinExistence type="predicted"/>
<reference evidence="2" key="1">
    <citation type="journal article" date="2015" name="Nature">
        <title>Complex archaea that bridge the gap between prokaryotes and eukaryotes.</title>
        <authorList>
            <person name="Spang A."/>
            <person name="Saw J.H."/>
            <person name="Jorgensen S.L."/>
            <person name="Zaremba-Niedzwiedzka K."/>
            <person name="Martijn J."/>
            <person name="Lind A.E."/>
            <person name="van Eijk R."/>
            <person name="Schleper C."/>
            <person name="Guy L."/>
            <person name="Ettema T.J."/>
        </authorList>
    </citation>
    <scope>NUCLEOTIDE SEQUENCE</scope>
</reference>
<comment type="caution">
    <text evidence="2">The sequence shown here is derived from an EMBL/GenBank/DDBJ whole genome shotgun (WGS) entry which is preliminary data.</text>
</comment>
<dbReference type="AlphaFoldDB" id="A0A0F9RCH3"/>